<dbReference type="KEGG" id="harc:HARCEL1_04795"/>
<accession>A0A2R4WZU2</accession>
<keyword evidence="1" id="KW-0812">Transmembrane</keyword>
<feature type="transmembrane region" description="Helical" evidence="1">
    <location>
        <begin position="377"/>
        <end position="398"/>
    </location>
</feature>
<reference evidence="2 3" key="1">
    <citation type="submission" date="2018-04" db="EMBL/GenBank/DDBJ databases">
        <title>Halococcoides cellulosivorans gen. nov., sp. nov., an extremely halophilic cellulose-utilizing haloarchaeon from hypersaline lakes.</title>
        <authorList>
            <person name="Sorokin D.Y."/>
            <person name="Toshchakov S.V."/>
            <person name="Samarov N.I."/>
            <person name="Korzhenkov A."/>
            <person name="Kublanov I.V."/>
        </authorList>
    </citation>
    <scope>NUCLEOTIDE SEQUENCE [LARGE SCALE GENOMIC DNA]</scope>
    <source>
        <strain evidence="2 3">HArcel1</strain>
    </source>
</reference>
<dbReference type="GeneID" id="36511800"/>
<dbReference type="AlphaFoldDB" id="A0A2R4WZU2"/>
<sequence length="459" mass="48667">MSLARSVATVLLAGLLFASVLGANATVAADQTVLDDEFVADRLTDSEVTASVSESLLDGVGDQQSAFVDDRVESVVEGYVASQTDALVSEVYAYLHGDRAELTLTVETAPLIENLSAAAEQRVREEDPIALVRNYSEGSIEERFAGSTSVTSDDLARLDDNASSYETVRTEVRADIRERVVDELVDELYAEVTTDELLALVIDDYDPTAYSDAEKQRLLDEYDAEIRAALEQRVEQTRGEEIDRRVQSRLDDLAGSVSTDEADNVSAAATAMGGTYVQGVAGEMDYATFDTQVTAAQDTLAVAVGDRVAADLQAQLPAEMALAESMPAEQRSQLDTVASAVQLLDVLVFVFPVIAIAAIGLLFLLTGSIGRTAGVTGVTLTIVGVLTVGGSLIGRSLLADRLAALPEPIGGVIESFALDTIGQVSAQSLWVLVVGLAFVVVAVGVRYRSRTESTVDPMA</sequence>
<evidence type="ECO:0000313" key="3">
    <source>
        <dbReference type="Proteomes" id="UP000244727"/>
    </source>
</evidence>
<organism evidence="2 3">
    <name type="scientific">Halococcoides cellulosivorans</name>
    <dbReference type="NCBI Taxonomy" id="1679096"/>
    <lineage>
        <taxon>Archaea</taxon>
        <taxon>Methanobacteriati</taxon>
        <taxon>Methanobacteriota</taxon>
        <taxon>Stenosarchaea group</taxon>
        <taxon>Halobacteria</taxon>
        <taxon>Halobacteriales</taxon>
        <taxon>Haloarculaceae</taxon>
        <taxon>Halococcoides</taxon>
    </lineage>
</organism>
<dbReference type="EMBL" id="CP028858">
    <property type="protein sequence ID" value="AWB27072.1"/>
    <property type="molecule type" value="Genomic_DNA"/>
</dbReference>
<dbReference type="RefSeq" id="WP_108381441.1">
    <property type="nucleotide sequence ID" value="NZ_CP028858.1"/>
</dbReference>
<gene>
    <name evidence="2" type="ORF">HARCEL1_04795</name>
</gene>
<evidence type="ECO:0000313" key="2">
    <source>
        <dbReference type="EMBL" id="AWB27072.1"/>
    </source>
</evidence>
<dbReference type="Proteomes" id="UP000244727">
    <property type="component" value="Chromosome"/>
</dbReference>
<name>A0A2R4WZU2_9EURY</name>
<evidence type="ECO:0000256" key="1">
    <source>
        <dbReference type="SAM" id="Phobius"/>
    </source>
</evidence>
<keyword evidence="1" id="KW-0472">Membrane</keyword>
<keyword evidence="3" id="KW-1185">Reference proteome</keyword>
<keyword evidence="1" id="KW-1133">Transmembrane helix</keyword>
<feature type="transmembrane region" description="Helical" evidence="1">
    <location>
        <begin position="428"/>
        <end position="447"/>
    </location>
</feature>
<protein>
    <submittedName>
        <fullName evidence="2">Uncharacterized protein</fullName>
    </submittedName>
</protein>
<feature type="transmembrane region" description="Helical" evidence="1">
    <location>
        <begin position="346"/>
        <end position="365"/>
    </location>
</feature>
<proteinExistence type="predicted"/>